<sequence>MNKKSHKKKQKKRSKGGDGRNKENIIEEVIDDKDGDRSSEPPKERKTPCYEIKHSDVMGRYLVASRDIRAGEVIVEEPALAVGPCAGCGLICLGCYRELDESSLFKCQGCQWPMCSNSCWGSGKYTGHSTYECDTLKTIPTDYSKLEDLKESYQALMPLRCLLLKKYEPEKWQALSKMEAHNEIRRLRGDIWPINEKNVVQRIKKWKLDYDDEEIHTVCGILEVNAFEVGGSGANARALYDRAFLLAHDCTPSTTHTDAERAASRPLTVRAAVPHRAGDLISLCYAYTLQGSRRRAAPRRGPHLALLRLHPAGRARAAVPHRAGDLISLCYAYTLQVGLAPPCRTAPGTSSRSATPTPCRARAAVPHRAGDLISLCYAYTLQVGLAPPCRTAPGTSSRSATPTPCRARAAVPHRAGDLISLCYAYTLQVGLAPPCRTAPGTSSRSATPTPCRARAAVPHRAGDLISLCYAYTLQVGLAPPCRTAPGTSSRSATPTPCRARAAVPHRAGDLISLCYAYTLQVGLAPPCRTAPGTSSRSATPTPCRARAAVPHRAGDLISLCYAYTLQGTLKRREHIQHSKFFDCCCKRCSDPTELGTYASAFRCPKCAGGRLLPTKPLDPAAVWMCVDGICGYTMPAVAVQLLIKRLTDEFEQINVNDVRGFEGFLHKYRNVIHNSHYLCLSAKHSLSQLYGKVAEYMIHEMPDQELNRKIEICRDLMKAFDIIEPGYSRLRGVTLYELHAPLMILTTRDFEKKAITKDNLRIRLKEIVNYLTESSLILSFEPPQSSEGLMASAAKDGLKKIKTWEQIIGKIS</sequence>
<dbReference type="EMBL" id="CADEBD010000294">
    <property type="protein sequence ID" value="CAB3234456.1"/>
    <property type="molecule type" value="Genomic_DNA"/>
</dbReference>
<dbReference type="OrthoDB" id="6417021at2759"/>
<feature type="region of interest" description="Disordered" evidence="1">
    <location>
        <begin position="1"/>
        <end position="48"/>
    </location>
</feature>
<dbReference type="Gene3D" id="1.25.40.10">
    <property type="entry name" value="Tetratricopeptide repeat domain"/>
    <property type="match status" value="1"/>
</dbReference>
<feature type="compositionally biased region" description="Basic residues" evidence="1">
    <location>
        <begin position="1"/>
        <end position="14"/>
    </location>
</feature>
<dbReference type="PANTHER" id="PTHR46455">
    <property type="entry name" value="SET AND MYND DOMAIN CONTAINING, ARTHROPOD-SPECIFIC, MEMBER 4, ISOFORM A"/>
    <property type="match status" value="1"/>
</dbReference>
<dbReference type="InterPro" id="IPR011990">
    <property type="entry name" value="TPR-like_helical_dom_sf"/>
</dbReference>
<reference evidence="2 3" key="1">
    <citation type="submission" date="2020-04" db="EMBL/GenBank/DDBJ databases">
        <authorList>
            <person name="Wallbank WR R."/>
            <person name="Pardo Diaz C."/>
            <person name="Kozak K."/>
            <person name="Martin S."/>
            <person name="Jiggins C."/>
            <person name="Moest M."/>
            <person name="Warren A I."/>
            <person name="Byers J.R.P. K."/>
            <person name="Montejo-Kovacevich G."/>
            <person name="Yen C E."/>
        </authorList>
    </citation>
    <scope>NUCLEOTIDE SEQUENCE [LARGE SCALE GENOMIC DNA]</scope>
</reference>
<dbReference type="Gene3D" id="1.10.220.160">
    <property type="match status" value="1"/>
</dbReference>
<name>A0A8S0ZLX0_ARCPL</name>
<accession>A0A8S0ZLX0</accession>
<comment type="caution">
    <text evidence="2">The sequence shown here is derived from an EMBL/GenBank/DDBJ whole genome shotgun (WGS) entry which is preliminary data.</text>
</comment>
<evidence type="ECO:0000313" key="2">
    <source>
        <dbReference type="EMBL" id="CAB3234456.1"/>
    </source>
</evidence>
<organism evidence="2 3">
    <name type="scientific">Arctia plantaginis</name>
    <name type="common">Wood tiger moth</name>
    <name type="synonym">Phalaena plantaginis</name>
    <dbReference type="NCBI Taxonomy" id="874455"/>
    <lineage>
        <taxon>Eukaryota</taxon>
        <taxon>Metazoa</taxon>
        <taxon>Ecdysozoa</taxon>
        <taxon>Arthropoda</taxon>
        <taxon>Hexapoda</taxon>
        <taxon>Insecta</taxon>
        <taxon>Pterygota</taxon>
        <taxon>Neoptera</taxon>
        <taxon>Endopterygota</taxon>
        <taxon>Lepidoptera</taxon>
        <taxon>Glossata</taxon>
        <taxon>Ditrysia</taxon>
        <taxon>Noctuoidea</taxon>
        <taxon>Erebidae</taxon>
        <taxon>Arctiinae</taxon>
        <taxon>Arctia</taxon>
    </lineage>
</organism>
<evidence type="ECO:0008006" key="4">
    <source>
        <dbReference type="Google" id="ProtNLM"/>
    </source>
</evidence>
<evidence type="ECO:0000313" key="3">
    <source>
        <dbReference type="Proteomes" id="UP000494256"/>
    </source>
</evidence>
<dbReference type="InterPro" id="IPR053010">
    <property type="entry name" value="SET_SmydA-8"/>
</dbReference>
<evidence type="ECO:0000256" key="1">
    <source>
        <dbReference type="SAM" id="MobiDB-lite"/>
    </source>
</evidence>
<dbReference type="PANTHER" id="PTHR46455:SF5">
    <property type="entry name" value="SET AND MYND DOMAIN CONTAINING, ARTHROPOD-SPECIFIC, MEMBER 4, ISOFORM A"/>
    <property type="match status" value="1"/>
</dbReference>
<dbReference type="Gene3D" id="2.170.270.10">
    <property type="entry name" value="SET domain"/>
    <property type="match status" value="1"/>
</dbReference>
<feature type="compositionally biased region" description="Basic and acidic residues" evidence="1">
    <location>
        <begin position="32"/>
        <end position="48"/>
    </location>
</feature>
<dbReference type="Proteomes" id="UP000494256">
    <property type="component" value="Unassembled WGS sequence"/>
</dbReference>
<dbReference type="InterPro" id="IPR046341">
    <property type="entry name" value="SET_dom_sf"/>
</dbReference>
<dbReference type="SUPFAM" id="SSF82199">
    <property type="entry name" value="SET domain"/>
    <property type="match status" value="1"/>
</dbReference>
<feature type="compositionally biased region" description="Basic and acidic residues" evidence="1">
    <location>
        <begin position="15"/>
        <end position="25"/>
    </location>
</feature>
<dbReference type="AlphaFoldDB" id="A0A8S0ZLX0"/>
<proteinExistence type="predicted"/>
<dbReference type="Gene3D" id="6.10.140.2220">
    <property type="match status" value="1"/>
</dbReference>
<protein>
    <recommendedName>
        <fullName evidence="4">Protein msta</fullName>
    </recommendedName>
</protein>
<gene>
    <name evidence="2" type="ORF">APLA_LOCUS6660</name>
</gene>